<evidence type="ECO:0000256" key="11">
    <source>
        <dbReference type="SAM" id="MobiDB-lite"/>
    </source>
</evidence>
<evidence type="ECO:0000256" key="7">
    <source>
        <dbReference type="ARBA" id="ARBA00023015"/>
    </source>
</evidence>
<dbReference type="EC" id="3.5.1.98" evidence="3"/>
<dbReference type="GO" id="GO:0000118">
    <property type="term" value="C:histone deacetylase complex"/>
    <property type="evidence" value="ECO:0007669"/>
    <property type="project" value="TreeGrafter"/>
</dbReference>
<feature type="region of interest" description="Disordered" evidence="11">
    <location>
        <begin position="40"/>
        <end position="60"/>
    </location>
</feature>
<keyword evidence="6" id="KW-0156">Chromatin regulator</keyword>
<dbReference type="SUPFAM" id="SSF52768">
    <property type="entry name" value="Arginase/deacetylase"/>
    <property type="match status" value="1"/>
</dbReference>
<dbReference type="PANTHER" id="PTHR10625:SF5">
    <property type="entry name" value="HISTONE DEACETYLASE"/>
    <property type="match status" value="1"/>
</dbReference>
<dbReference type="InterPro" id="IPR023696">
    <property type="entry name" value="Ureohydrolase_dom_sf"/>
</dbReference>
<feature type="compositionally biased region" description="Polar residues" evidence="11">
    <location>
        <begin position="49"/>
        <end position="60"/>
    </location>
</feature>
<comment type="subcellular location">
    <subcellularLocation>
        <location evidence="1">Nucleus</location>
    </subcellularLocation>
</comment>
<dbReference type="GO" id="GO:0040029">
    <property type="term" value="P:epigenetic regulation of gene expression"/>
    <property type="evidence" value="ECO:0007669"/>
    <property type="project" value="TreeGrafter"/>
</dbReference>
<evidence type="ECO:0000313" key="15">
    <source>
        <dbReference type="Proteomes" id="UP000076722"/>
    </source>
</evidence>
<feature type="compositionally biased region" description="Basic and acidic residues" evidence="11">
    <location>
        <begin position="1"/>
        <end position="10"/>
    </location>
</feature>
<keyword evidence="9" id="KW-0539">Nucleus</keyword>
<evidence type="ECO:0000256" key="8">
    <source>
        <dbReference type="ARBA" id="ARBA00023163"/>
    </source>
</evidence>
<evidence type="ECO:0000256" key="6">
    <source>
        <dbReference type="ARBA" id="ARBA00022853"/>
    </source>
</evidence>
<comment type="similarity">
    <text evidence="2">Belongs to the histone deacetylase family. HD type 2 subfamily.</text>
</comment>
<keyword evidence="5" id="KW-0378">Hydrolase</keyword>
<dbReference type="Proteomes" id="UP000076722">
    <property type="component" value="Unassembled WGS sequence"/>
</dbReference>
<organism evidence="14 15">
    <name type="scientific">Sistotremastrum niveocremeum HHB9708</name>
    <dbReference type="NCBI Taxonomy" id="1314777"/>
    <lineage>
        <taxon>Eukaryota</taxon>
        <taxon>Fungi</taxon>
        <taxon>Dikarya</taxon>
        <taxon>Basidiomycota</taxon>
        <taxon>Agaricomycotina</taxon>
        <taxon>Agaricomycetes</taxon>
        <taxon>Sistotremastrales</taxon>
        <taxon>Sistotremastraceae</taxon>
        <taxon>Sertulicium</taxon>
        <taxon>Sertulicium niveocremeum</taxon>
    </lineage>
</organism>
<dbReference type="OrthoDB" id="424012at2759"/>
<dbReference type="Gene3D" id="3.40.800.20">
    <property type="entry name" value="Histone deacetylase domain"/>
    <property type="match status" value="1"/>
</dbReference>
<comment type="catalytic activity">
    <reaction evidence="10">
        <text>N(6)-acetyl-L-lysyl-[histone] + H2O = L-lysyl-[histone] + acetate</text>
        <dbReference type="Rhea" id="RHEA:58196"/>
        <dbReference type="Rhea" id="RHEA-COMP:9845"/>
        <dbReference type="Rhea" id="RHEA-COMP:11338"/>
        <dbReference type="ChEBI" id="CHEBI:15377"/>
        <dbReference type="ChEBI" id="CHEBI:29969"/>
        <dbReference type="ChEBI" id="CHEBI:30089"/>
        <dbReference type="ChEBI" id="CHEBI:61930"/>
        <dbReference type="EC" id="3.5.1.98"/>
    </reaction>
</comment>
<evidence type="ECO:0000256" key="1">
    <source>
        <dbReference type="ARBA" id="ARBA00004123"/>
    </source>
</evidence>
<dbReference type="GO" id="GO:0141221">
    <property type="term" value="F:histone deacetylase activity, hydrolytic mechanism"/>
    <property type="evidence" value="ECO:0007669"/>
    <property type="project" value="UniProtKB-EC"/>
</dbReference>
<dbReference type="InterPro" id="IPR000286">
    <property type="entry name" value="HDACs"/>
</dbReference>
<dbReference type="FunFam" id="3.40.800.20:FF:000005">
    <property type="entry name" value="histone deacetylase 6"/>
    <property type="match status" value="1"/>
</dbReference>
<evidence type="ECO:0000256" key="10">
    <source>
        <dbReference type="ARBA" id="ARBA00048287"/>
    </source>
</evidence>
<dbReference type="AlphaFoldDB" id="A0A165A601"/>
<dbReference type="InterPro" id="IPR037138">
    <property type="entry name" value="His_deacetylse_dom_sf"/>
</dbReference>
<evidence type="ECO:0000256" key="3">
    <source>
        <dbReference type="ARBA" id="ARBA00012111"/>
    </source>
</evidence>
<proteinExistence type="inferred from homology"/>
<feature type="domain" description="Arb2-like" evidence="13">
    <location>
        <begin position="438"/>
        <end position="680"/>
    </location>
</feature>
<gene>
    <name evidence="14" type="ORF">SISNIDRAFT_448786</name>
</gene>
<keyword evidence="15" id="KW-1185">Reference proteome</keyword>
<name>A0A165A601_9AGAM</name>
<reference evidence="14 15" key="1">
    <citation type="journal article" date="2016" name="Mol. Biol. Evol.">
        <title>Comparative Genomics of Early-Diverging Mushroom-Forming Fungi Provides Insights into the Origins of Lignocellulose Decay Capabilities.</title>
        <authorList>
            <person name="Nagy L.G."/>
            <person name="Riley R."/>
            <person name="Tritt A."/>
            <person name="Adam C."/>
            <person name="Daum C."/>
            <person name="Floudas D."/>
            <person name="Sun H."/>
            <person name="Yadav J.S."/>
            <person name="Pangilinan J."/>
            <person name="Larsson K.H."/>
            <person name="Matsuura K."/>
            <person name="Barry K."/>
            <person name="Labutti K."/>
            <person name="Kuo R."/>
            <person name="Ohm R.A."/>
            <person name="Bhattacharya S.S."/>
            <person name="Shirouzu T."/>
            <person name="Yoshinaga Y."/>
            <person name="Martin F.M."/>
            <person name="Grigoriev I.V."/>
            <person name="Hibbett D.S."/>
        </authorList>
    </citation>
    <scope>NUCLEOTIDE SEQUENCE [LARGE SCALE GENOMIC DNA]</scope>
    <source>
        <strain evidence="14 15">HHB9708</strain>
    </source>
</reference>
<accession>A0A165A601</accession>
<keyword evidence="4" id="KW-0678">Repressor</keyword>
<dbReference type="InterPro" id="IPR023801">
    <property type="entry name" value="His_deacetylse_dom"/>
</dbReference>
<dbReference type="PANTHER" id="PTHR10625">
    <property type="entry name" value="HISTONE DEACETYLASE HDAC1-RELATED"/>
    <property type="match status" value="1"/>
</dbReference>
<evidence type="ECO:0000256" key="4">
    <source>
        <dbReference type="ARBA" id="ARBA00022491"/>
    </source>
</evidence>
<keyword evidence="7" id="KW-0805">Transcription regulation</keyword>
<dbReference type="Pfam" id="PF00850">
    <property type="entry name" value="Hist_deacetyl"/>
    <property type="match status" value="1"/>
</dbReference>
<dbReference type="EMBL" id="KV419395">
    <property type="protein sequence ID" value="KZS98523.1"/>
    <property type="molecule type" value="Genomic_DNA"/>
</dbReference>
<evidence type="ECO:0000256" key="9">
    <source>
        <dbReference type="ARBA" id="ARBA00023242"/>
    </source>
</evidence>
<dbReference type="Pfam" id="PF09757">
    <property type="entry name" value="Arb2-like"/>
    <property type="match status" value="1"/>
</dbReference>
<evidence type="ECO:0000313" key="14">
    <source>
        <dbReference type="EMBL" id="KZS98523.1"/>
    </source>
</evidence>
<keyword evidence="8" id="KW-0804">Transcription</keyword>
<evidence type="ECO:0000259" key="13">
    <source>
        <dbReference type="Pfam" id="PF09757"/>
    </source>
</evidence>
<sequence length="689" mass="77105">MEIDALDFREPQQAGSSSQQILVDETSVRISSSVSGALPAQNGYEMADDQQSTSNAVATRSSLRWEPTTGYVYDVRMMAHADARDHPETPERIVRIHNLLKANQLLSEMLYIPVRLITRQEVLLVHSEDHWNKIESIQYMDQDQITESQSFYDQLSLYVNASTTMASKLSCGGVVEACLAVAEGKVRNAFAIVRPPGHHAEPDEHMGFCFFNNVAVATRVVQLQTKLQRIMILDWDVHHGNGTQRAFYDNASVLYVSLHRYEGGAYYPCGPFGAMESCGEDAGLGTSVNVPWPCGGMRDADYLYAFQKLIMPIAFEFSPDLVIVSAGFDAAEGDDLGECHVSPAGYAHMTHMLLSLASGRVVVALEGGYNLDSISVSARAVTEVLLGRPPPQLEPQTASEIGTETVYQCCLVQSKYWRSIDPKACEPGEAYQPVSLPLVELLKAHRTNYLATAHQMFEIPLVDARLHTFYQSQLFCTEDVFTNRTLVLFAHDFGNLRVELVNRESCEPNTERSYLIDATKSVISWIQTKQCSLIDLNIFPRPASSKGEIPSAKFSEEIMTYIWDNYIDLSECQEVVFLAFGTACSSMMYLVNHRAVREKVKAVIQVVGHETIPVTTKDNESIRSWYLKTSLVIIPANHRTLRDDLIRRRHGNILVSDERQPIKVFIAGFPDIKDFMEDRLPHLANLNGD</sequence>
<evidence type="ECO:0000259" key="12">
    <source>
        <dbReference type="Pfam" id="PF00850"/>
    </source>
</evidence>
<dbReference type="InterPro" id="IPR019154">
    <property type="entry name" value="Arb2-like_domain"/>
</dbReference>
<feature type="domain" description="Histone deacetylase" evidence="12">
    <location>
        <begin position="86"/>
        <end position="385"/>
    </location>
</feature>
<dbReference type="PRINTS" id="PR01270">
    <property type="entry name" value="HDASUPER"/>
</dbReference>
<evidence type="ECO:0000256" key="2">
    <source>
        <dbReference type="ARBA" id="ARBA00007738"/>
    </source>
</evidence>
<dbReference type="STRING" id="1314777.A0A165A601"/>
<protein>
    <recommendedName>
        <fullName evidence="3">histone deacetylase</fullName>
        <ecNumber evidence="3">3.5.1.98</ecNumber>
    </recommendedName>
</protein>
<feature type="region of interest" description="Disordered" evidence="11">
    <location>
        <begin position="1"/>
        <end position="20"/>
    </location>
</feature>
<evidence type="ECO:0000256" key="5">
    <source>
        <dbReference type="ARBA" id="ARBA00022801"/>
    </source>
</evidence>